<gene>
    <name evidence="5" type="ORF">MVES_000994</name>
</gene>
<evidence type="ECO:0000256" key="1">
    <source>
        <dbReference type="ARBA" id="ARBA00022553"/>
    </source>
</evidence>
<name>A0A2N1JET8_9BASI</name>
<evidence type="ECO:0000313" key="6">
    <source>
        <dbReference type="Proteomes" id="UP000232875"/>
    </source>
</evidence>
<dbReference type="CDD" id="cd01205">
    <property type="entry name" value="EVH1_WASP-like"/>
    <property type="match status" value="1"/>
</dbReference>
<reference evidence="5 6" key="1">
    <citation type="submission" date="2017-10" db="EMBL/GenBank/DDBJ databases">
        <title>A novel species of cold-tolerant Malassezia isolated from bats.</title>
        <authorList>
            <person name="Lorch J.M."/>
            <person name="Palmer J.M."/>
            <person name="Vanderwolf K.J."/>
            <person name="Schmidt K.Z."/>
            <person name="Verant M.L."/>
            <person name="Weller T.J."/>
            <person name="Blehert D.S."/>
        </authorList>
    </citation>
    <scope>NUCLEOTIDE SEQUENCE [LARGE SCALE GENOMIC DNA]</scope>
    <source>
        <strain evidence="5 6">NWHC:44797-103</strain>
    </source>
</reference>
<proteinExistence type="predicted"/>
<evidence type="ECO:0008006" key="7">
    <source>
        <dbReference type="Google" id="ProtNLM"/>
    </source>
</evidence>
<dbReference type="OrthoDB" id="8963340at2759"/>
<dbReference type="InterPro" id="IPR011993">
    <property type="entry name" value="PH-like_dom_sf"/>
</dbReference>
<evidence type="ECO:0000313" key="5">
    <source>
        <dbReference type="EMBL" id="PKI85059.1"/>
    </source>
</evidence>
<feature type="compositionally biased region" description="Pro residues" evidence="2">
    <location>
        <begin position="316"/>
        <end position="325"/>
    </location>
</feature>
<dbReference type="Proteomes" id="UP000232875">
    <property type="component" value="Unassembled WGS sequence"/>
</dbReference>
<feature type="compositionally biased region" description="Low complexity" evidence="2">
    <location>
        <begin position="274"/>
        <end position="285"/>
    </location>
</feature>
<dbReference type="SUPFAM" id="SSF50729">
    <property type="entry name" value="PH domain-like"/>
    <property type="match status" value="1"/>
</dbReference>
<feature type="compositionally biased region" description="Acidic residues" evidence="2">
    <location>
        <begin position="438"/>
        <end position="447"/>
    </location>
</feature>
<protein>
    <recommendedName>
        <fullName evidence="7">WH1 domain-containing protein</fullName>
    </recommendedName>
</protein>
<dbReference type="Gene3D" id="2.30.29.30">
    <property type="entry name" value="Pleckstrin-homology domain (PH domain)/Phosphotyrosine-binding domain (PTB)"/>
    <property type="match status" value="1"/>
</dbReference>
<evidence type="ECO:0000256" key="2">
    <source>
        <dbReference type="SAM" id="MobiDB-lite"/>
    </source>
</evidence>
<dbReference type="STRING" id="2020962.A0A2N1JET8"/>
<feature type="domain" description="WH2" evidence="4">
    <location>
        <begin position="379"/>
        <end position="398"/>
    </location>
</feature>
<sequence>MPSLFTSNEKALIKSVLSTAECKIITVTPARIYVAHPTPDRWQYAGVEGALAFVRDAKGLFFFKAVDLRKNGKVAWDHELYQDFYFYEDKPFFHTFAGDECMIGICYADEVGAAQLYKKVNNRAKYAKSSGSSGFGFSRMFSGMRSKDKRAAQPAQPAQEEPQWNRLVGQLGDMGISDTDIQKNEAFIRDFLGSQANDAAPGSQAAQNSVQAPTTEVLSSLRSMPPPPATRASFAPAAALAAAPAAPPVPQRSPMLGAPPPPRRPNVPMPPPGRFAASATPAGARAPPPVPTRTTSFKAPPIPPPPPSSRQGDIAPPAPPAPPVVARPAASAPVPPPPPAPVPGMAPPPPAPPAPGMAPQPLTPPPPAQAPDTSGAQPGRNALLASIQGRSVKDLKKTDPSATPQGAPPAAPPAGGQGDLAGALASALNQRKGNMGGSDDEESDEDW</sequence>
<evidence type="ECO:0000259" key="4">
    <source>
        <dbReference type="PROSITE" id="PS51082"/>
    </source>
</evidence>
<accession>A0A2N1JET8</accession>
<feature type="compositionally biased region" description="Low complexity" evidence="2">
    <location>
        <begin position="152"/>
        <end position="162"/>
    </location>
</feature>
<dbReference type="Pfam" id="PF00568">
    <property type="entry name" value="WH1"/>
    <property type="match status" value="1"/>
</dbReference>
<evidence type="ECO:0000259" key="3">
    <source>
        <dbReference type="PROSITE" id="PS50229"/>
    </source>
</evidence>
<dbReference type="InterPro" id="IPR003124">
    <property type="entry name" value="WH2_dom"/>
</dbReference>
<feature type="compositionally biased region" description="Polar residues" evidence="2">
    <location>
        <begin position="204"/>
        <end position="222"/>
    </location>
</feature>
<feature type="domain" description="WH1" evidence="3">
    <location>
        <begin position="17"/>
        <end position="127"/>
    </location>
</feature>
<feature type="region of interest" description="Disordered" evidence="2">
    <location>
        <begin position="198"/>
        <end position="233"/>
    </location>
</feature>
<organism evidence="5 6">
    <name type="scientific">Malassezia vespertilionis</name>
    <dbReference type="NCBI Taxonomy" id="2020962"/>
    <lineage>
        <taxon>Eukaryota</taxon>
        <taxon>Fungi</taxon>
        <taxon>Dikarya</taxon>
        <taxon>Basidiomycota</taxon>
        <taxon>Ustilaginomycotina</taxon>
        <taxon>Malasseziomycetes</taxon>
        <taxon>Malasseziales</taxon>
        <taxon>Malasseziaceae</taxon>
        <taxon>Malassezia</taxon>
    </lineage>
</organism>
<feature type="region of interest" description="Disordered" evidence="2">
    <location>
        <begin position="245"/>
        <end position="447"/>
    </location>
</feature>
<dbReference type="SMART" id="SM00461">
    <property type="entry name" value="WH1"/>
    <property type="match status" value="1"/>
</dbReference>
<feature type="compositionally biased region" description="Pro residues" evidence="2">
    <location>
        <begin position="333"/>
        <end position="369"/>
    </location>
</feature>
<dbReference type="PROSITE" id="PS51082">
    <property type="entry name" value="WH2"/>
    <property type="match status" value="1"/>
</dbReference>
<keyword evidence="1" id="KW-0597">Phosphoprotein</keyword>
<dbReference type="AlphaFoldDB" id="A0A2N1JET8"/>
<dbReference type="InterPro" id="IPR000697">
    <property type="entry name" value="WH1/EVH1_dom"/>
</dbReference>
<keyword evidence="6" id="KW-1185">Reference proteome</keyword>
<dbReference type="InterPro" id="IPR033927">
    <property type="entry name" value="WASPfam_EVH1"/>
</dbReference>
<feature type="compositionally biased region" description="Pro residues" evidence="2">
    <location>
        <begin position="245"/>
        <end position="273"/>
    </location>
</feature>
<dbReference type="EMBL" id="KZ454988">
    <property type="protein sequence ID" value="PKI85059.1"/>
    <property type="molecule type" value="Genomic_DNA"/>
</dbReference>
<dbReference type="PROSITE" id="PS50229">
    <property type="entry name" value="WH1"/>
    <property type="match status" value="1"/>
</dbReference>
<dbReference type="GO" id="GO:0003779">
    <property type="term" value="F:actin binding"/>
    <property type="evidence" value="ECO:0007669"/>
    <property type="project" value="InterPro"/>
</dbReference>
<feature type="region of interest" description="Disordered" evidence="2">
    <location>
        <begin position="146"/>
        <end position="165"/>
    </location>
</feature>